<keyword evidence="2" id="KW-1185">Reference proteome</keyword>
<reference evidence="1" key="1">
    <citation type="submission" date="2022-04" db="EMBL/GenBank/DDBJ databases">
        <title>Genome of the entomopathogenic fungus Entomophthora muscae.</title>
        <authorList>
            <person name="Elya C."/>
            <person name="Lovett B.R."/>
            <person name="Lee E."/>
            <person name="Macias A.M."/>
            <person name="Hajek A.E."/>
            <person name="De Bivort B.L."/>
            <person name="Kasson M.T."/>
            <person name="De Fine Licht H.H."/>
            <person name="Stajich J.E."/>
        </authorList>
    </citation>
    <scope>NUCLEOTIDE SEQUENCE</scope>
    <source>
        <strain evidence="1">Berkeley</strain>
    </source>
</reference>
<dbReference type="EMBL" id="QTSX02001422">
    <property type="protein sequence ID" value="KAJ9082843.1"/>
    <property type="molecule type" value="Genomic_DNA"/>
</dbReference>
<sequence>MSLGHCQSSLYCYENATGLFCPPVKLSQCSGSQRLSLTSDGSAEIHAPIAEQVPYSHTYHGQKYLDEYHWLRDDYRENTEVLDHIKAENEYSKDLLAPLANLEGEIYDEIIERLTDDDETYHVTKGDYVYYQKTVKGSQYPIHCRKLVAEGSLANEEVLMDLNQHNETQLDLNAFEVSPDQKLLAYTLDTTGSETYSLFIKDLQKGTNYTVADDVYVKPFWSNDSQHLYYTTTVNAGTRGYYCLFLHRVGSPQFSEKLIYLERDPRFYFEIWKSMSQKYLFLVTQNTTSSEVRYLTLDSPTSRFKIFSAREEGRIYRLEHQADSFIVLTNKYKGKKYINNILLRSPIQQESKENDWTKVVPYDEKHYIINFLPLEKYLVLEEHFGGYTQLRVIETKLETPHNDSGYLVEFPEPIFTVSGRPSYMQYNSTKLLFEYTSFTTPKSLFSYELTTKARTLLKTESIKGGFNSSKYVAERVVAPNNVPISLVYRNNLFMKNGSNPLHLYGYGSYGLSFNPKFSSSIISLLDRGFVYAIAHVRGGSAMGQQWYETEGRLLTKRNTFRDFSNAARYLVAENYTSSERLSVEGASAGGLLVGAAINLNPGLFNAAILGGIYLFL</sequence>
<proteinExistence type="predicted"/>
<comment type="caution">
    <text evidence="1">The sequence shown here is derived from an EMBL/GenBank/DDBJ whole genome shotgun (WGS) entry which is preliminary data.</text>
</comment>
<evidence type="ECO:0000313" key="2">
    <source>
        <dbReference type="Proteomes" id="UP001165960"/>
    </source>
</evidence>
<gene>
    <name evidence="1" type="ORF">DSO57_1000828</name>
</gene>
<accession>A0ACC2U7P3</accession>
<dbReference type="Proteomes" id="UP001165960">
    <property type="component" value="Unassembled WGS sequence"/>
</dbReference>
<evidence type="ECO:0000313" key="1">
    <source>
        <dbReference type="EMBL" id="KAJ9082843.1"/>
    </source>
</evidence>
<name>A0ACC2U7P3_9FUNG</name>
<protein>
    <submittedName>
        <fullName evidence="1">Uncharacterized protein</fullName>
    </submittedName>
</protein>
<organism evidence="1 2">
    <name type="scientific">Entomophthora muscae</name>
    <dbReference type="NCBI Taxonomy" id="34485"/>
    <lineage>
        <taxon>Eukaryota</taxon>
        <taxon>Fungi</taxon>
        <taxon>Fungi incertae sedis</taxon>
        <taxon>Zoopagomycota</taxon>
        <taxon>Entomophthoromycotina</taxon>
        <taxon>Entomophthoromycetes</taxon>
        <taxon>Entomophthorales</taxon>
        <taxon>Entomophthoraceae</taxon>
        <taxon>Entomophthora</taxon>
    </lineage>
</organism>